<protein>
    <submittedName>
        <fullName evidence="3">DUF3298 and DUF4163 domain-containing protein</fullName>
    </submittedName>
</protein>
<dbReference type="InterPro" id="IPR037126">
    <property type="entry name" value="PdaC/RsiV-like_sf"/>
</dbReference>
<name>A0A4V5LR71_9FLAO</name>
<dbReference type="AlphaFoldDB" id="A0A4V5LR71"/>
<dbReference type="PROSITE" id="PS51257">
    <property type="entry name" value="PROKAR_LIPOPROTEIN"/>
    <property type="match status" value="1"/>
</dbReference>
<evidence type="ECO:0000259" key="2">
    <source>
        <dbReference type="Pfam" id="PF13739"/>
    </source>
</evidence>
<dbReference type="Gene3D" id="3.30.565.40">
    <property type="entry name" value="Fervidobacterium nodosum Rt17-B1 like"/>
    <property type="match status" value="1"/>
</dbReference>
<dbReference type="InterPro" id="IPR025303">
    <property type="entry name" value="PdaC"/>
</dbReference>
<evidence type="ECO:0000313" key="4">
    <source>
        <dbReference type="Proteomes" id="UP000307657"/>
    </source>
</evidence>
<reference evidence="3 4" key="1">
    <citation type="submission" date="2019-04" db="EMBL/GenBank/DDBJ databases">
        <title>Lacinutrix sp. nov., isolated from marine water.</title>
        <authorList>
            <person name="Kim W."/>
        </authorList>
    </citation>
    <scope>NUCLEOTIDE SEQUENCE [LARGE SCALE GENOMIC DNA]</scope>
    <source>
        <strain evidence="3 4">CAU 1491</strain>
    </source>
</reference>
<feature type="domain" description="DUF3298" evidence="1">
    <location>
        <begin position="155"/>
        <end position="225"/>
    </location>
</feature>
<dbReference type="Pfam" id="PF11738">
    <property type="entry name" value="DUF3298"/>
    <property type="match status" value="1"/>
</dbReference>
<dbReference type="Gene3D" id="3.90.640.20">
    <property type="entry name" value="Heat-shock cognate protein, ATPase"/>
    <property type="match status" value="1"/>
</dbReference>
<keyword evidence="4" id="KW-1185">Reference proteome</keyword>
<dbReference type="Proteomes" id="UP000307657">
    <property type="component" value="Unassembled WGS sequence"/>
</dbReference>
<dbReference type="Pfam" id="PF13739">
    <property type="entry name" value="PdaC"/>
    <property type="match status" value="1"/>
</dbReference>
<evidence type="ECO:0000313" key="3">
    <source>
        <dbReference type="EMBL" id="TJY38139.1"/>
    </source>
</evidence>
<dbReference type="EMBL" id="SUPL01000001">
    <property type="protein sequence ID" value="TJY38139.1"/>
    <property type="molecule type" value="Genomic_DNA"/>
</dbReference>
<dbReference type="OrthoDB" id="594879at2"/>
<organism evidence="3 4">
    <name type="scientific">Pontimicrobium aquaticum</name>
    <dbReference type="NCBI Taxonomy" id="2565367"/>
    <lineage>
        <taxon>Bacteria</taxon>
        <taxon>Pseudomonadati</taxon>
        <taxon>Bacteroidota</taxon>
        <taxon>Flavobacteriia</taxon>
        <taxon>Flavobacteriales</taxon>
        <taxon>Flavobacteriaceae</taxon>
        <taxon>Pontimicrobium</taxon>
    </lineage>
</organism>
<accession>A0A4V5LR71</accession>
<sequence>MKAKLIALFSVLILFSCEEITVVNFTETNALYEDNAIIELNIPKAEGNSIAAKAINNAIENHIANTLVFLEEPSDTLQLDYAIKTFDTEYKSFKDGFGESAMVWDASFDGEITYQSPMLISIAINSYVNSGGAHGNLNVTLFNFDASTGELLQFEDIFNNKDALIKVVKTHFEKETKNSDINYFFGEPFSLPANIGFNYEGIICFYNVYEIASYADGVIEFTVPFNEVETYLDIY</sequence>
<comment type="caution">
    <text evidence="3">The sequence shown here is derived from an EMBL/GenBank/DDBJ whole genome shotgun (WGS) entry which is preliminary data.</text>
</comment>
<dbReference type="InterPro" id="IPR021729">
    <property type="entry name" value="DUF3298"/>
</dbReference>
<dbReference type="RefSeq" id="WP_136840687.1">
    <property type="nucleotide sequence ID" value="NZ_SUPL01000001.1"/>
</dbReference>
<proteinExistence type="predicted"/>
<gene>
    <name evidence="3" type="ORF">E5167_02470</name>
</gene>
<evidence type="ECO:0000259" key="1">
    <source>
        <dbReference type="Pfam" id="PF11738"/>
    </source>
</evidence>
<feature type="domain" description="Deacetylase PdaC" evidence="2">
    <location>
        <begin position="37"/>
        <end position="136"/>
    </location>
</feature>